<dbReference type="OrthoDB" id="5414547at2759"/>
<reference evidence="3 4" key="1">
    <citation type="submission" date="2018-06" db="EMBL/GenBank/DDBJ databases">
        <title>Whole genome sequencing of Candida tropicalis (genome annotated by CSBL at Korea University).</title>
        <authorList>
            <person name="Ahn J."/>
        </authorList>
    </citation>
    <scope>NUCLEOTIDE SEQUENCE [LARGE SCALE GENOMIC DNA]</scope>
    <source>
        <strain evidence="3 4">ATCC 20962</strain>
    </source>
</reference>
<evidence type="ECO:0000313" key="3">
    <source>
        <dbReference type="EMBL" id="RCK63822.1"/>
    </source>
</evidence>
<evidence type="ECO:0000259" key="2">
    <source>
        <dbReference type="Pfam" id="PF20945"/>
    </source>
</evidence>
<dbReference type="Pfam" id="PF20945">
    <property type="entry name" value="RMP1"/>
    <property type="match status" value="1"/>
</dbReference>
<evidence type="ECO:0000256" key="1">
    <source>
        <dbReference type="SAM" id="MobiDB-lite"/>
    </source>
</evidence>
<proteinExistence type="predicted"/>
<dbReference type="STRING" id="5486.A0A367YFP8"/>
<dbReference type="InterPro" id="IPR047205">
    <property type="entry name" value="RMP1"/>
</dbReference>
<dbReference type="GO" id="GO:0000466">
    <property type="term" value="P:maturation of 5.8S rRNA from tricistronic rRNA transcript (SSU-rRNA, 5.8S rRNA, LSU-rRNA)"/>
    <property type="evidence" value="ECO:0007669"/>
    <property type="project" value="TreeGrafter"/>
</dbReference>
<evidence type="ECO:0000313" key="4">
    <source>
        <dbReference type="Proteomes" id="UP000253472"/>
    </source>
</evidence>
<accession>A0A367YFP8</accession>
<dbReference type="CDD" id="cd22573">
    <property type="entry name" value="RMP1_RBD"/>
    <property type="match status" value="1"/>
</dbReference>
<dbReference type="PANTHER" id="PTHR37792:SF1">
    <property type="entry name" value="RIBONUCLEASE MRP PROTEIN SUBUNIT RMP1"/>
    <property type="match status" value="1"/>
</dbReference>
<dbReference type="GO" id="GO:0042134">
    <property type="term" value="F:rRNA primary transcript binding"/>
    <property type="evidence" value="ECO:0007669"/>
    <property type="project" value="InterPro"/>
</dbReference>
<feature type="domain" description="RNase MRP protein 1 RNA binding" evidence="2">
    <location>
        <begin position="16"/>
        <end position="110"/>
    </location>
</feature>
<dbReference type="GO" id="GO:0000294">
    <property type="term" value="P:nuclear-transcribed mRNA catabolic process, RNase MRP-dependent"/>
    <property type="evidence" value="ECO:0007669"/>
    <property type="project" value="TreeGrafter"/>
</dbReference>
<gene>
    <name evidence="3" type="primary">RMP1_1</name>
    <name evidence="3" type="ORF">Cantr_10732</name>
</gene>
<dbReference type="GO" id="GO:0000172">
    <property type="term" value="C:ribonuclease MRP complex"/>
    <property type="evidence" value="ECO:0007669"/>
    <property type="project" value="InterPro"/>
</dbReference>
<protein>
    <submittedName>
        <fullName evidence="3">Ribonuclease MRP protein subunit RMP1</fullName>
    </submittedName>
</protein>
<feature type="region of interest" description="Disordered" evidence="1">
    <location>
        <begin position="347"/>
        <end position="409"/>
    </location>
</feature>
<name>A0A367YFP8_9ASCO</name>
<keyword evidence="4" id="KW-1185">Reference proteome</keyword>
<dbReference type="EMBL" id="QLNQ01000023">
    <property type="protein sequence ID" value="RCK63822.1"/>
    <property type="molecule type" value="Genomic_DNA"/>
</dbReference>
<dbReference type="Proteomes" id="UP000253472">
    <property type="component" value="Unassembled WGS sequence"/>
</dbReference>
<organism evidence="3 4">
    <name type="scientific">Candida viswanathii</name>
    <dbReference type="NCBI Taxonomy" id="5486"/>
    <lineage>
        <taxon>Eukaryota</taxon>
        <taxon>Fungi</taxon>
        <taxon>Dikarya</taxon>
        <taxon>Ascomycota</taxon>
        <taxon>Saccharomycotina</taxon>
        <taxon>Pichiomycetes</taxon>
        <taxon>Debaryomycetaceae</taxon>
        <taxon>Candida/Lodderomyces clade</taxon>
        <taxon>Candida</taxon>
    </lineage>
</organism>
<dbReference type="AlphaFoldDB" id="A0A367YFP8"/>
<dbReference type="InterPro" id="IPR047204">
    <property type="entry name" value="RMP1_RBD"/>
</dbReference>
<sequence length="409" mass="46481">MDKATYESLVREYNTLFLLHHKSKNQHHHQKWFTHLNIILRTLRKIIKLQIDTQRTKRDVKRTEFKKKQIVALANKVITVSRDAYWAYNSILALGQYITLGFALVASLAKVYSLMLSIPGVNAKKPQLVASVSNGNVVNGTGEDDLGEEIPFEDGVASTGSKEAILKHPPSVSIKMGKSSVPESEVKMILSFGNTYKMPKKQWEKIQRVLQQSLKRLEPKIDPEFDVQVISNGNEGHRSSPAELHELMQENVRKLEAYASDYLKNKFQEILRVANEIKTIMFNELKKLPKNNKGEINANQQVVAEFTKWYRARETLTKDKLKRIEGELASHFDSLWKDFGKSEPTANSSVSVDGSGLNPKNRDVTKKRKNESINDIFGSKKSKKEVKSDKTTKPKKKKKKGSAIDDIFG</sequence>
<comment type="caution">
    <text evidence="3">The sequence shown here is derived from an EMBL/GenBank/DDBJ whole genome shotgun (WGS) entry which is preliminary data.</text>
</comment>
<dbReference type="PANTHER" id="PTHR37792">
    <property type="entry name" value="RIBONUCLEASE MRP PROTEIN SUBUNIT RMP1"/>
    <property type="match status" value="1"/>
</dbReference>